<keyword evidence="1 5" id="KW-0963">Cytoplasm</keyword>
<comment type="subunit">
    <text evidence="5">Heterooligomer composed of large and small subunits.</text>
</comment>
<organism evidence="10 11">
    <name type="scientific">Quisquiliibacterium transsilvanicum</name>
    <dbReference type="NCBI Taxonomy" id="1549638"/>
    <lineage>
        <taxon>Bacteria</taxon>
        <taxon>Pseudomonadati</taxon>
        <taxon>Pseudomonadota</taxon>
        <taxon>Betaproteobacteria</taxon>
        <taxon>Burkholderiales</taxon>
        <taxon>Burkholderiaceae</taxon>
        <taxon>Quisquiliibacterium</taxon>
    </lineage>
</organism>
<dbReference type="EC" id="3.1.11.6" evidence="5"/>
<evidence type="ECO:0000256" key="3">
    <source>
        <dbReference type="ARBA" id="ARBA00022801"/>
    </source>
</evidence>
<evidence type="ECO:0000259" key="8">
    <source>
        <dbReference type="Pfam" id="PF02601"/>
    </source>
</evidence>
<dbReference type="InterPro" id="IPR003753">
    <property type="entry name" value="Exonuc_VII_L"/>
</dbReference>
<reference evidence="10 11" key="1">
    <citation type="submission" date="2020-08" db="EMBL/GenBank/DDBJ databases">
        <title>Genomic Encyclopedia of Type Strains, Phase IV (KMG-IV): sequencing the most valuable type-strain genomes for metagenomic binning, comparative biology and taxonomic classification.</title>
        <authorList>
            <person name="Goeker M."/>
        </authorList>
    </citation>
    <scope>NUCLEOTIDE SEQUENCE [LARGE SCALE GENOMIC DNA]</scope>
    <source>
        <strain evidence="10 11">DSM 29781</strain>
    </source>
</reference>
<evidence type="ECO:0000256" key="1">
    <source>
        <dbReference type="ARBA" id="ARBA00022490"/>
    </source>
</evidence>
<keyword evidence="3 5" id="KW-0378">Hydrolase</keyword>
<dbReference type="PANTHER" id="PTHR30008">
    <property type="entry name" value="EXODEOXYRIBONUCLEASE 7 LARGE SUBUNIT"/>
    <property type="match status" value="1"/>
</dbReference>
<accession>A0A7W8HET8</accession>
<evidence type="ECO:0000313" key="10">
    <source>
        <dbReference type="EMBL" id="MBB5270797.1"/>
    </source>
</evidence>
<comment type="subcellular location">
    <subcellularLocation>
        <location evidence="5 6">Cytoplasm</location>
    </subcellularLocation>
</comment>
<evidence type="ECO:0000313" key="11">
    <source>
        <dbReference type="Proteomes" id="UP000532440"/>
    </source>
</evidence>
<comment type="function">
    <text evidence="5">Bidirectionally degrades single-stranded DNA into large acid-insoluble oligonucleotides, which are then degraded further into small acid-soluble oligonucleotides.</text>
</comment>
<proteinExistence type="inferred from homology"/>
<dbReference type="GO" id="GO:0009318">
    <property type="term" value="C:exodeoxyribonuclease VII complex"/>
    <property type="evidence" value="ECO:0007669"/>
    <property type="project" value="UniProtKB-UniRule"/>
</dbReference>
<dbReference type="PANTHER" id="PTHR30008:SF0">
    <property type="entry name" value="EXODEOXYRIBONUCLEASE 7 LARGE SUBUNIT"/>
    <property type="match status" value="1"/>
</dbReference>
<evidence type="ECO:0000256" key="5">
    <source>
        <dbReference type="HAMAP-Rule" id="MF_00378"/>
    </source>
</evidence>
<comment type="similarity">
    <text evidence="5 6">Belongs to the XseA family.</text>
</comment>
<sequence>MGPDSAPREGPGGDAVLSVSELNRAVASLLERSIPPLWVAGEISNFTRAASGHWYFTLKDSGAQVRAVMFRGRAQAVGFTPREGDRVEVRALAGLYQPRGDFQLGVELMRRAGAGDLYQRFLQLKEKLRAEGLLDDARKRALPPLPARVGVVTSLQAAALRDVLATLAARAPQVPVIVYPTPVQGAEAPAGIVAALRAAARRAECDVLLLVRGGGSIEDLWSFNDEAVARAVAASPIPVVCGVGHESDVTIADFVADLRAPTPTAAASLAVPDRRELLQRVARAAQQLSGTQQRLQALREQRVDIATRLLRSPSAYLEARGRHLDGLARRAAAAGAAALHRPAMRLARAWSLLRPPDTQAHGRALESLCARLARAQFQALQRRSERADALVHKLELVSPQAVLGRGYAIVRREAGEIVRSPAQVSPGERLDVLLAEGAIEVDVSGDASGSRP</sequence>
<gene>
    <name evidence="5" type="primary">xseA</name>
    <name evidence="10" type="ORF">HNQ70_000801</name>
</gene>
<dbReference type="Proteomes" id="UP000532440">
    <property type="component" value="Unassembled WGS sequence"/>
</dbReference>
<dbReference type="CDD" id="cd04489">
    <property type="entry name" value="ExoVII_LU_OBF"/>
    <property type="match status" value="1"/>
</dbReference>
<keyword evidence="2 5" id="KW-0540">Nuclease</keyword>
<keyword evidence="7" id="KW-0175">Coiled coil</keyword>
<dbReference type="AlphaFoldDB" id="A0A7W8HET8"/>
<evidence type="ECO:0000256" key="7">
    <source>
        <dbReference type="SAM" id="Coils"/>
    </source>
</evidence>
<name>A0A7W8HET8_9BURK</name>
<evidence type="ECO:0000256" key="2">
    <source>
        <dbReference type="ARBA" id="ARBA00022722"/>
    </source>
</evidence>
<evidence type="ECO:0000256" key="4">
    <source>
        <dbReference type="ARBA" id="ARBA00022839"/>
    </source>
</evidence>
<comment type="catalytic activity">
    <reaction evidence="5 6">
        <text>Exonucleolytic cleavage in either 5'- to 3'- or 3'- to 5'-direction to yield nucleoside 5'-phosphates.</text>
        <dbReference type="EC" id="3.1.11.6"/>
    </reaction>
</comment>
<dbReference type="Pfam" id="PF02601">
    <property type="entry name" value="Exonuc_VII_L"/>
    <property type="match status" value="1"/>
</dbReference>
<dbReference type="HAMAP" id="MF_00378">
    <property type="entry name" value="Exonuc_7_L"/>
    <property type="match status" value="1"/>
</dbReference>
<dbReference type="Pfam" id="PF13742">
    <property type="entry name" value="tRNA_anti_2"/>
    <property type="match status" value="1"/>
</dbReference>
<evidence type="ECO:0000259" key="9">
    <source>
        <dbReference type="Pfam" id="PF13742"/>
    </source>
</evidence>
<keyword evidence="4 5" id="KW-0269">Exonuclease</keyword>
<dbReference type="InterPro" id="IPR025824">
    <property type="entry name" value="OB-fold_nuc-bd_dom"/>
</dbReference>
<evidence type="ECO:0000256" key="6">
    <source>
        <dbReference type="RuleBase" id="RU004355"/>
    </source>
</evidence>
<protein>
    <recommendedName>
        <fullName evidence="5">Exodeoxyribonuclease 7 large subunit</fullName>
        <ecNumber evidence="5">3.1.11.6</ecNumber>
    </recommendedName>
    <alternativeName>
        <fullName evidence="5">Exodeoxyribonuclease VII large subunit</fullName>
        <shortName evidence="5">Exonuclease VII large subunit</shortName>
    </alternativeName>
</protein>
<feature type="domain" description="Exonuclease VII large subunit C-terminal" evidence="8">
    <location>
        <begin position="133"/>
        <end position="441"/>
    </location>
</feature>
<dbReference type="GO" id="GO:0003676">
    <property type="term" value="F:nucleic acid binding"/>
    <property type="evidence" value="ECO:0007669"/>
    <property type="project" value="InterPro"/>
</dbReference>
<comment type="caution">
    <text evidence="10">The sequence shown here is derived from an EMBL/GenBank/DDBJ whole genome shotgun (WGS) entry which is preliminary data.</text>
</comment>
<dbReference type="EMBL" id="JACHGB010000002">
    <property type="protein sequence ID" value="MBB5270797.1"/>
    <property type="molecule type" value="Genomic_DNA"/>
</dbReference>
<feature type="domain" description="OB-fold nucleic acid binding" evidence="9">
    <location>
        <begin position="17"/>
        <end position="109"/>
    </location>
</feature>
<feature type="coiled-coil region" evidence="7">
    <location>
        <begin position="274"/>
        <end position="301"/>
    </location>
</feature>
<dbReference type="GO" id="GO:0005737">
    <property type="term" value="C:cytoplasm"/>
    <property type="evidence" value="ECO:0007669"/>
    <property type="project" value="UniProtKB-SubCell"/>
</dbReference>
<dbReference type="GO" id="GO:0008855">
    <property type="term" value="F:exodeoxyribonuclease VII activity"/>
    <property type="evidence" value="ECO:0007669"/>
    <property type="project" value="UniProtKB-UniRule"/>
</dbReference>
<dbReference type="RefSeq" id="WP_183964511.1">
    <property type="nucleotide sequence ID" value="NZ_BAABEW010000010.1"/>
</dbReference>
<dbReference type="InterPro" id="IPR020579">
    <property type="entry name" value="Exonuc_VII_lsu_C"/>
</dbReference>
<keyword evidence="11" id="KW-1185">Reference proteome</keyword>
<dbReference type="GO" id="GO:0006308">
    <property type="term" value="P:DNA catabolic process"/>
    <property type="evidence" value="ECO:0007669"/>
    <property type="project" value="UniProtKB-UniRule"/>
</dbReference>
<dbReference type="NCBIfam" id="TIGR00237">
    <property type="entry name" value="xseA"/>
    <property type="match status" value="1"/>
</dbReference>